<dbReference type="InParanoid" id="E1ZLR4"/>
<gene>
    <name evidence="2" type="ORF">CHLNCDRAFT_136988</name>
</gene>
<sequence>MVAAAVAKSQAFAGAKAQARRTRRAVPVAAVQQRAEAAPAAAPLRLLAAGLAAAALSVGGPAEAGVVLVQPEVKNFVKDQPAAAKPAAGKKAAPKKEESSSSGGLAFETFRPLVLPLSVIAVVGAGAAAAKADPKFAELLDAEWSAKDSNAVGAGYETAPGLKDTPFYGGSNTNGAVAKKGTAKKAAPKKAGTAKKSALGSIFGSRD</sequence>
<dbReference type="KEGG" id="cvr:CHLNCDRAFT_136988"/>
<keyword evidence="3" id="KW-1185">Reference proteome</keyword>
<reference evidence="2 3" key="1">
    <citation type="journal article" date="2010" name="Plant Cell">
        <title>The Chlorella variabilis NC64A genome reveals adaptation to photosymbiosis, coevolution with viruses, and cryptic sex.</title>
        <authorList>
            <person name="Blanc G."/>
            <person name="Duncan G."/>
            <person name="Agarkova I."/>
            <person name="Borodovsky M."/>
            <person name="Gurnon J."/>
            <person name="Kuo A."/>
            <person name="Lindquist E."/>
            <person name="Lucas S."/>
            <person name="Pangilinan J."/>
            <person name="Polle J."/>
            <person name="Salamov A."/>
            <person name="Terry A."/>
            <person name="Yamada T."/>
            <person name="Dunigan D.D."/>
            <person name="Grigoriev I.V."/>
            <person name="Claverie J.M."/>
            <person name="Van Etten J.L."/>
        </authorList>
    </citation>
    <scope>NUCLEOTIDE SEQUENCE [LARGE SCALE GENOMIC DNA]</scope>
    <source>
        <strain evidence="2 3">NC64A</strain>
    </source>
</reference>
<organism evidence="3">
    <name type="scientific">Chlorella variabilis</name>
    <name type="common">Green alga</name>
    <dbReference type="NCBI Taxonomy" id="554065"/>
    <lineage>
        <taxon>Eukaryota</taxon>
        <taxon>Viridiplantae</taxon>
        <taxon>Chlorophyta</taxon>
        <taxon>core chlorophytes</taxon>
        <taxon>Trebouxiophyceae</taxon>
        <taxon>Chlorellales</taxon>
        <taxon>Chlorellaceae</taxon>
        <taxon>Chlorella clade</taxon>
        <taxon>Chlorella</taxon>
    </lineage>
</organism>
<protein>
    <submittedName>
        <fullName evidence="2">Uncharacterized protein</fullName>
    </submittedName>
</protein>
<dbReference type="RefSeq" id="XP_005845282.1">
    <property type="nucleotide sequence ID" value="XM_005845220.1"/>
</dbReference>
<evidence type="ECO:0000256" key="1">
    <source>
        <dbReference type="SAM" id="MobiDB-lite"/>
    </source>
</evidence>
<feature type="compositionally biased region" description="Low complexity" evidence="1">
    <location>
        <begin position="189"/>
        <end position="198"/>
    </location>
</feature>
<evidence type="ECO:0000313" key="3">
    <source>
        <dbReference type="Proteomes" id="UP000008141"/>
    </source>
</evidence>
<feature type="region of interest" description="Disordered" evidence="1">
    <location>
        <begin position="167"/>
        <end position="207"/>
    </location>
</feature>
<dbReference type="Proteomes" id="UP000008141">
    <property type="component" value="Unassembled WGS sequence"/>
</dbReference>
<feature type="compositionally biased region" description="Low complexity" evidence="1">
    <location>
        <begin position="81"/>
        <end position="91"/>
    </location>
</feature>
<dbReference type="OrthoDB" id="515304at2759"/>
<dbReference type="EMBL" id="GL433852">
    <property type="protein sequence ID" value="EFN53180.1"/>
    <property type="molecule type" value="Genomic_DNA"/>
</dbReference>
<name>E1ZLR4_CHLVA</name>
<proteinExistence type="predicted"/>
<evidence type="ECO:0000313" key="2">
    <source>
        <dbReference type="EMBL" id="EFN53180.1"/>
    </source>
</evidence>
<dbReference type="AlphaFoldDB" id="E1ZLR4"/>
<dbReference type="GeneID" id="17352688"/>
<feature type="compositionally biased region" description="Low complexity" evidence="1">
    <location>
        <begin position="1"/>
        <end position="17"/>
    </location>
</feature>
<feature type="region of interest" description="Disordered" evidence="1">
    <location>
        <begin position="80"/>
        <end position="103"/>
    </location>
</feature>
<feature type="region of interest" description="Disordered" evidence="1">
    <location>
        <begin position="1"/>
        <end position="21"/>
    </location>
</feature>
<accession>E1ZLR4</accession>